<organism evidence="1">
    <name type="scientific">Arundo donax</name>
    <name type="common">Giant reed</name>
    <name type="synonym">Donax arundinaceus</name>
    <dbReference type="NCBI Taxonomy" id="35708"/>
    <lineage>
        <taxon>Eukaryota</taxon>
        <taxon>Viridiplantae</taxon>
        <taxon>Streptophyta</taxon>
        <taxon>Embryophyta</taxon>
        <taxon>Tracheophyta</taxon>
        <taxon>Spermatophyta</taxon>
        <taxon>Magnoliopsida</taxon>
        <taxon>Liliopsida</taxon>
        <taxon>Poales</taxon>
        <taxon>Poaceae</taxon>
        <taxon>PACMAD clade</taxon>
        <taxon>Arundinoideae</taxon>
        <taxon>Arundineae</taxon>
        <taxon>Arundo</taxon>
    </lineage>
</organism>
<reference evidence="1" key="2">
    <citation type="journal article" date="2015" name="Data Brief">
        <title>Shoot transcriptome of the giant reed, Arundo donax.</title>
        <authorList>
            <person name="Barrero R.A."/>
            <person name="Guerrero F.D."/>
            <person name="Moolhuijzen P."/>
            <person name="Goolsby J.A."/>
            <person name="Tidwell J."/>
            <person name="Bellgard S.E."/>
            <person name="Bellgard M.I."/>
        </authorList>
    </citation>
    <scope>NUCLEOTIDE SEQUENCE</scope>
    <source>
        <tissue evidence="1">Shoot tissue taken approximately 20 cm above the soil surface</tissue>
    </source>
</reference>
<proteinExistence type="predicted"/>
<dbReference type="AlphaFoldDB" id="A0A0A8ZKH1"/>
<protein>
    <submittedName>
        <fullName evidence="1">Uncharacterized protein</fullName>
    </submittedName>
</protein>
<reference evidence="1" key="1">
    <citation type="submission" date="2014-09" db="EMBL/GenBank/DDBJ databases">
        <authorList>
            <person name="Magalhaes I.L.F."/>
            <person name="Oliveira U."/>
            <person name="Santos F.R."/>
            <person name="Vidigal T.H.D.A."/>
            <person name="Brescovit A.D."/>
            <person name="Santos A.J."/>
        </authorList>
    </citation>
    <scope>NUCLEOTIDE SEQUENCE</scope>
    <source>
        <tissue evidence="1">Shoot tissue taken approximately 20 cm above the soil surface</tissue>
    </source>
</reference>
<accession>A0A0A8ZKH1</accession>
<name>A0A0A8ZKH1_ARUDO</name>
<dbReference type="EMBL" id="GBRH01262538">
    <property type="protein sequence ID" value="JAD35357.1"/>
    <property type="molecule type" value="Transcribed_RNA"/>
</dbReference>
<sequence length="77" mass="8883">MVAKTILFSKSLKYSNGQNNATKCPDDSQCINNVFMVDKPKQRLNLNKEQQPTCQNKRCDNMFQVPSIIILQEFKCL</sequence>
<evidence type="ECO:0000313" key="1">
    <source>
        <dbReference type="EMBL" id="JAD35357.1"/>
    </source>
</evidence>